<keyword evidence="3" id="KW-1185">Reference proteome</keyword>
<sequence>MSSLNAVLPILLLSISLLLILPSNASTIPSRSSLGVAKAASVPFTFRNATIEDVDDITTVFLDAFLPSPLWRYIRQFADKVHPLYTWTCHRDRLLAQFRNSGPELDWKVITVQEPARERVVSFAFWEFPGTKPDGNHDDGVDAGGSSSYLSSLLSVHGSDSGSDSGISSSSSSPFNCSAHLDLNMTRVRHLADVMQESREKYIDSIGRQIYLDLLATHPDWDGNGFASHHLRWGKGQLGRGGDDGGAGETLPLTLIATPAGYPLYVSEGFEGLRNVTVERLDGEGVLWQEVMKYEAESVGADEL</sequence>
<protein>
    <submittedName>
        <fullName evidence="2">Uncharacterized protein</fullName>
    </submittedName>
</protein>
<gene>
    <name evidence="2" type="ORF">SLS53_001676</name>
</gene>
<keyword evidence="1" id="KW-0732">Signal</keyword>
<evidence type="ECO:0000313" key="3">
    <source>
        <dbReference type="Proteomes" id="UP001320245"/>
    </source>
</evidence>
<feature type="signal peptide" evidence="1">
    <location>
        <begin position="1"/>
        <end position="25"/>
    </location>
</feature>
<organism evidence="2 3">
    <name type="scientific">Cytospora paraplurivora</name>
    <dbReference type="NCBI Taxonomy" id="2898453"/>
    <lineage>
        <taxon>Eukaryota</taxon>
        <taxon>Fungi</taxon>
        <taxon>Dikarya</taxon>
        <taxon>Ascomycota</taxon>
        <taxon>Pezizomycotina</taxon>
        <taxon>Sordariomycetes</taxon>
        <taxon>Sordariomycetidae</taxon>
        <taxon>Diaporthales</taxon>
        <taxon>Cytosporaceae</taxon>
        <taxon>Cytospora</taxon>
    </lineage>
</organism>
<comment type="caution">
    <text evidence="2">The sequence shown here is derived from an EMBL/GenBank/DDBJ whole genome shotgun (WGS) entry which is preliminary data.</text>
</comment>
<dbReference type="InterPro" id="IPR016181">
    <property type="entry name" value="Acyl_CoA_acyltransferase"/>
</dbReference>
<dbReference type="PANTHER" id="PTHR42791:SF2">
    <property type="entry name" value="N-ACETYLTRANSFERASE DOMAIN-CONTAINING PROTEIN"/>
    <property type="match status" value="1"/>
</dbReference>
<dbReference type="SUPFAM" id="SSF55729">
    <property type="entry name" value="Acyl-CoA N-acyltransferases (Nat)"/>
    <property type="match status" value="1"/>
</dbReference>
<evidence type="ECO:0000256" key="1">
    <source>
        <dbReference type="SAM" id="SignalP"/>
    </source>
</evidence>
<proteinExistence type="predicted"/>
<dbReference type="PANTHER" id="PTHR42791">
    <property type="entry name" value="GNAT FAMILY ACETYLTRANSFERASE"/>
    <property type="match status" value="1"/>
</dbReference>
<accession>A0AAN9UI62</accession>
<dbReference type="InterPro" id="IPR052523">
    <property type="entry name" value="Trichothecene_AcTrans"/>
</dbReference>
<dbReference type="Proteomes" id="UP001320245">
    <property type="component" value="Unassembled WGS sequence"/>
</dbReference>
<dbReference type="AlphaFoldDB" id="A0AAN9UI62"/>
<dbReference type="Gene3D" id="3.40.630.30">
    <property type="match status" value="1"/>
</dbReference>
<evidence type="ECO:0000313" key="2">
    <source>
        <dbReference type="EMBL" id="KAK7747421.1"/>
    </source>
</evidence>
<dbReference type="EMBL" id="JAJSPL020000004">
    <property type="protein sequence ID" value="KAK7747421.1"/>
    <property type="molecule type" value="Genomic_DNA"/>
</dbReference>
<name>A0AAN9UI62_9PEZI</name>
<reference evidence="2 3" key="1">
    <citation type="journal article" date="2023" name="PLoS ONE">
        <title>Cytospora paraplurivora sp. nov. isolated from orchards with fruit tree decline syndrome in Ontario, Canada.</title>
        <authorList>
            <person name="Ilyukhin E."/>
            <person name="Nguyen H.D.T."/>
            <person name="Castle A.J."/>
            <person name="Ellouze W."/>
        </authorList>
    </citation>
    <scope>NUCLEOTIDE SEQUENCE [LARGE SCALE GENOMIC DNA]</scope>
    <source>
        <strain evidence="2 3">FDS-564</strain>
    </source>
</reference>
<feature type="chain" id="PRO_5042873849" evidence="1">
    <location>
        <begin position="26"/>
        <end position="304"/>
    </location>
</feature>